<protein>
    <submittedName>
        <fullName evidence="4">Protein ral2</fullName>
    </submittedName>
</protein>
<dbReference type="Proteomes" id="UP000059188">
    <property type="component" value="Unassembled WGS sequence"/>
</dbReference>
<dbReference type="Gene3D" id="2.120.10.80">
    <property type="entry name" value="Kelch-type beta propeller"/>
    <property type="match status" value="2"/>
</dbReference>
<evidence type="ECO:0000256" key="3">
    <source>
        <dbReference type="SAM" id="MobiDB-lite"/>
    </source>
</evidence>
<dbReference type="SUPFAM" id="SSF117281">
    <property type="entry name" value="Kelch motif"/>
    <property type="match status" value="1"/>
</dbReference>
<feature type="region of interest" description="Disordered" evidence="3">
    <location>
        <begin position="690"/>
        <end position="759"/>
    </location>
</feature>
<dbReference type="InterPro" id="IPR006652">
    <property type="entry name" value="Kelch_1"/>
</dbReference>
<feature type="compositionally biased region" description="Gly residues" evidence="3">
    <location>
        <begin position="1077"/>
        <end position="1087"/>
    </location>
</feature>
<feature type="region of interest" description="Disordered" evidence="3">
    <location>
        <begin position="786"/>
        <end position="807"/>
    </location>
</feature>
<feature type="region of interest" description="Disordered" evidence="3">
    <location>
        <begin position="1131"/>
        <end position="1152"/>
    </location>
</feature>
<evidence type="ECO:0000256" key="2">
    <source>
        <dbReference type="ARBA" id="ARBA00022737"/>
    </source>
</evidence>
<feature type="compositionally biased region" description="Low complexity" evidence="3">
    <location>
        <begin position="946"/>
        <end position="993"/>
    </location>
</feature>
<feature type="compositionally biased region" description="Polar residues" evidence="3">
    <location>
        <begin position="730"/>
        <end position="743"/>
    </location>
</feature>
<evidence type="ECO:0000256" key="1">
    <source>
        <dbReference type="ARBA" id="ARBA00022441"/>
    </source>
</evidence>
<reference evidence="4 5" key="1">
    <citation type="submission" date="2014-11" db="EMBL/GenBank/DDBJ databases">
        <authorList>
            <person name="Wibberg Daniel"/>
        </authorList>
    </citation>
    <scope>NUCLEOTIDE SEQUENCE [LARGE SCALE GENOMIC DNA]</scope>
    <source>
        <strain evidence="4">Rhizoctonia solani AG1-IB 7/3/14</strain>
    </source>
</reference>
<dbReference type="PANTHER" id="PTHR43503">
    <property type="entry name" value="MCG48959-RELATED"/>
    <property type="match status" value="1"/>
</dbReference>
<dbReference type="Pfam" id="PF24681">
    <property type="entry name" value="Kelch_KLHDC2_KLHL20_DRC7"/>
    <property type="match status" value="1"/>
</dbReference>
<dbReference type="OrthoDB" id="10001928at2759"/>
<accession>A0A0B7F0V9</accession>
<dbReference type="Pfam" id="PF01344">
    <property type="entry name" value="Kelch_1"/>
    <property type="match status" value="1"/>
</dbReference>
<dbReference type="EMBL" id="LN679100">
    <property type="protein sequence ID" value="CEL51671.1"/>
    <property type="molecule type" value="Genomic_DNA"/>
</dbReference>
<keyword evidence="2" id="KW-0677">Repeat</keyword>
<dbReference type="STRING" id="1108050.A0A0B7F0V9"/>
<feature type="region of interest" description="Disordered" evidence="3">
    <location>
        <begin position="602"/>
        <end position="637"/>
    </location>
</feature>
<keyword evidence="5" id="KW-1185">Reference proteome</keyword>
<proteinExistence type="predicted"/>
<organism evidence="4 5">
    <name type="scientific">Thanatephorus cucumeris (strain AG1-IB / isolate 7/3/14)</name>
    <name type="common">Lettuce bottom rot fungus</name>
    <name type="synonym">Rhizoctonia solani</name>
    <dbReference type="NCBI Taxonomy" id="1108050"/>
    <lineage>
        <taxon>Eukaryota</taxon>
        <taxon>Fungi</taxon>
        <taxon>Dikarya</taxon>
        <taxon>Basidiomycota</taxon>
        <taxon>Agaricomycotina</taxon>
        <taxon>Agaricomycetes</taxon>
        <taxon>Cantharellales</taxon>
        <taxon>Ceratobasidiaceae</taxon>
        <taxon>Rhizoctonia</taxon>
        <taxon>Rhizoctonia solani AG-1</taxon>
    </lineage>
</organism>
<feature type="compositionally biased region" description="Low complexity" evidence="3">
    <location>
        <begin position="617"/>
        <end position="628"/>
    </location>
</feature>
<dbReference type="GO" id="GO:0005829">
    <property type="term" value="C:cytosol"/>
    <property type="evidence" value="ECO:0007669"/>
    <property type="project" value="TreeGrafter"/>
</dbReference>
<keyword evidence="1" id="KW-0880">Kelch repeat</keyword>
<gene>
    <name evidence="4" type="ORF">RSOLAG1IB_00206</name>
</gene>
<name>A0A0B7F0V9_THACB</name>
<dbReference type="InterPro" id="IPR011333">
    <property type="entry name" value="SKP1/BTB/POZ_sf"/>
</dbReference>
<dbReference type="AlphaFoldDB" id="A0A0B7F0V9"/>
<dbReference type="Gene3D" id="3.30.710.10">
    <property type="entry name" value="Potassium Channel Kv1.1, Chain A"/>
    <property type="match status" value="1"/>
</dbReference>
<dbReference type="GO" id="GO:0045454">
    <property type="term" value="P:cell redox homeostasis"/>
    <property type="evidence" value="ECO:0007669"/>
    <property type="project" value="TreeGrafter"/>
</dbReference>
<evidence type="ECO:0000313" key="5">
    <source>
        <dbReference type="Proteomes" id="UP000059188"/>
    </source>
</evidence>
<dbReference type="InterPro" id="IPR015915">
    <property type="entry name" value="Kelch-typ_b-propeller"/>
</dbReference>
<dbReference type="PANTHER" id="PTHR43503:SF2">
    <property type="entry name" value="NEGATIVE REGULATOR OF SPORULATION MDS3-RELATED"/>
    <property type="match status" value="1"/>
</dbReference>
<feature type="compositionally biased region" description="Polar residues" evidence="3">
    <location>
        <begin position="602"/>
        <end position="611"/>
    </location>
</feature>
<feature type="compositionally biased region" description="Polar residues" evidence="3">
    <location>
        <begin position="1013"/>
        <end position="1023"/>
    </location>
</feature>
<sequence>MHSVSDLTTYSRKARGDVPPPLVGASTTVIGNQMYLFGGRLVTQRRMVADLYCFHLEEYTWERLPPPDLDPNAPPPRYFHSADVWNGHLVIFGGMGYASSANTPDDLCVLADVRLYSLGDASWLSEPLTHASPMYRPQNSEPDPAAAGETSTGLIPRARYAHLSAVSGDQLYIIGGQDMANAWLDDIHVFDLPSRTWVARVPYPRHCGTYRSVAVCAPERVVNPARISANIHDDTPGNQDELTELPFTSDTSAQFPNNIYLYSNHNFTDVKRELQALHPTPSTPDSPFTLTDASALLTGTSLPPGLRFPTGALLGTHLLIAGTYLAHTFQSYSLWALDLRTYTWSRIDPGAALSHGSWGRGVVWGSRGRFVVFGNREGNLVEDYNRRLLSWGDVAYVDLEAFGVYSPPRRIFSAPTPPILTAEVAVNGSCQDPTQTHALLPVIANLRTLHQEQLADFEIVSDDNRRIKCSSAVLEARWGWFRRQRQLFRKKAQKIEAELLRDPTRGRSGSRSGTGESAEEYLIASMDDREFTELDPRLSSRELRLSEPYAVTLALLQYLYGLTLVTSLQHAPPVLSALLLIASTYTDDDRFKDESSIADTQYNLSDSNGNGHTHFRSLGSSPSSTSGPVPLPSRPTLPQFDAMPHLTALVKHAMHRALSPTNSVGVYEVATLCDCQSLQIRALKVVMASSKKQAHKQRQHGSGSGPSGRPRGISDANGPAPPGRPRTADGTGNTAMGGNSISATPVGRQKRLHTADGTRPREALVKIGFGEHSLSTQTAKLPDFRGMNATKPSFGPVPKHPPPPEPRGVDPLDRAGRQGYRGLLDAVGDGLYSDDGYHRSETRHLPVMAAPRSGMPPDSRNDELRLDSQSSHAALRELYSRHRPALDEHGNPVDVDLEQRKEQIVRRWSQHVTMDDDDSHQQGNQRQPRLHILPEPTHLRPRNKEPSLSPSRPRHSPTTSPVFTGGSSLAAVSSVSSTASGHTGSASSGGSTSPRTQADHTRSVPARPGGHQHQGSEATVRPTTQEKGRRVMVGTSPYGVPIYRELRQDEPDPEPNSVRTNPVGKSKEKDKMAPGGRSEGGGGGGLGWLLSPQAKAEKAAAKVQAKIEKRAREAAEREAVVIRETERRKLKEEMQDRLTRIRSGSTKDPQTKELAKIDAYQLAFMGSM</sequence>
<evidence type="ECO:0000313" key="4">
    <source>
        <dbReference type="EMBL" id="CEL51671.1"/>
    </source>
</evidence>
<dbReference type="GO" id="GO:0005739">
    <property type="term" value="C:mitochondrion"/>
    <property type="evidence" value="ECO:0007669"/>
    <property type="project" value="TreeGrafter"/>
</dbReference>
<feature type="region of interest" description="Disordered" evidence="3">
    <location>
        <begin position="911"/>
        <end position="1089"/>
    </location>
</feature>